<dbReference type="Gene3D" id="3.10.310.70">
    <property type="match status" value="1"/>
</dbReference>
<organism evidence="2 3">
    <name type="scientific">Bacillus pseudomycoides</name>
    <dbReference type="NCBI Taxonomy" id="64104"/>
    <lineage>
        <taxon>Bacteria</taxon>
        <taxon>Bacillati</taxon>
        <taxon>Bacillota</taxon>
        <taxon>Bacilli</taxon>
        <taxon>Bacillales</taxon>
        <taxon>Bacillaceae</taxon>
        <taxon>Bacillus</taxon>
        <taxon>Bacillus cereus group</taxon>
    </lineage>
</organism>
<dbReference type="Proteomes" id="UP000221020">
    <property type="component" value="Unassembled WGS sequence"/>
</dbReference>
<proteinExistence type="predicted"/>
<dbReference type="GO" id="GO:0016810">
    <property type="term" value="F:hydrolase activity, acting on carbon-nitrogen (but not peptide) bonds"/>
    <property type="evidence" value="ECO:0007669"/>
    <property type="project" value="InterPro"/>
</dbReference>
<dbReference type="AlphaFoldDB" id="A0AA91VG27"/>
<dbReference type="CDD" id="cd01300">
    <property type="entry name" value="YtcJ_like"/>
    <property type="match status" value="1"/>
</dbReference>
<feature type="domain" description="Amidohydrolase 3" evidence="1">
    <location>
        <begin position="50"/>
        <end position="530"/>
    </location>
</feature>
<dbReference type="InterPro" id="IPR033932">
    <property type="entry name" value="YtcJ-like"/>
</dbReference>
<dbReference type="InterPro" id="IPR032466">
    <property type="entry name" value="Metal_Hydrolase"/>
</dbReference>
<dbReference type="EMBL" id="NVOR01000006">
    <property type="protein sequence ID" value="PED84419.1"/>
    <property type="molecule type" value="Genomic_DNA"/>
</dbReference>
<protein>
    <submittedName>
        <fullName evidence="2">Amidohydrolase</fullName>
    </submittedName>
</protein>
<name>A0AA91VG27_9BACI</name>
<dbReference type="InterPro" id="IPR013108">
    <property type="entry name" value="Amidohydro_3"/>
</dbReference>
<comment type="caution">
    <text evidence="2">The sequence shown here is derived from an EMBL/GenBank/DDBJ whole genome shotgun (WGS) entry which is preliminary data.</text>
</comment>
<evidence type="ECO:0000313" key="3">
    <source>
        <dbReference type="Proteomes" id="UP000221020"/>
    </source>
</evidence>
<evidence type="ECO:0000259" key="1">
    <source>
        <dbReference type="Pfam" id="PF07969"/>
    </source>
</evidence>
<dbReference type="PANTHER" id="PTHR22642">
    <property type="entry name" value="IMIDAZOLONEPROPIONASE"/>
    <property type="match status" value="1"/>
</dbReference>
<evidence type="ECO:0000313" key="2">
    <source>
        <dbReference type="EMBL" id="PED84419.1"/>
    </source>
</evidence>
<dbReference type="RefSeq" id="WP_097896020.1">
    <property type="nucleotide sequence ID" value="NZ_NVOR01000006.1"/>
</dbReference>
<dbReference type="Gene3D" id="2.30.40.10">
    <property type="entry name" value="Urease, subunit C, domain 1"/>
    <property type="match status" value="1"/>
</dbReference>
<dbReference type="Gene3D" id="3.20.20.140">
    <property type="entry name" value="Metal-dependent hydrolases"/>
    <property type="match status" value="1"/>
</dbReference>
<gene>
    <name evidence="2" type="ORF">CON65_01150</name>
</gene>
<dbReference type="InterPro" id="IPR011059">
    <property type="entry name" value="Metal-dep_hydrolase_composite"/>
</dbReference>
<dbReference type="PANTHER" id="PTHR22642:SF2">
    <property type="entry name" value="PROTEIN LONG AFTER FAR-RED 3"/>
    <property type="match status" value="1"/>
</dbReference>
<reference evidence="2 3" key="1">
    <citation type="submission" date="2017-09" db="EMBL/GenBank/DDBJ databases">
        <title>Large-scale bioinformatics analysis of Bacillus genomes uncovers conserved roles of natural products in bacterial physiology.</title>
        <authorList>
            <consortium name="Agbiome Team Llc"/>
            <person name="Bleich R.M."/>
            <person name="Grubbs K.J."/>
            <person name="Santa Maria K.C."/>
            <person name="Allen S.E."/>
            <person name="Farag S."/>
            <person name="Shank E.A."/>
            <person name="Bowers A."/>
        </authorList>
    </citation>
    <scope>NUCLEOTIDE SEQUENCE [LARGE SCALE GENOMIC DNA]</scope>
    <source>
        <strain evidence="2 3">AFS092012</strain>
    </source>
</reference>
<accession>A0AA91VG27</accession>
<dbReference type="Pfam" id="PF07969">
    <property type="entry name" value="Amidohydro_3"/>
    <property type="match status" value="1"/>
</dbReference>
<dbReference type="SUPFAM" id="SSF51338">
    <property type="entry name" value="Composite domain of metallo-dependent hydrolases"/>
    <property type="match status" value="1"/>
</dbReference>
<sequence length="538" mass="59286">MADRVFLNGEVITVDEKNRILEAVAVKGNRIIAVGTNEEIKNYIHDNTHVINLEGKSLLPGFIDSHLHMAVIGTNKLGIDFKEMHLKSLCDLLAAGKASADRTPKGEWIRSWGFNENTIEEKRFPTRWELDEISREHPIIIGRTCGHISVVNSKALELAGLSKNTPDPEGGIIGRDENGDLNGLLYETAHMSMFALAQFSEEELIKGLALASNEFVKLGITSIHDAGSYGASVFRAMQKAVSSGAVKTRIYAMICELNQPENYIKKMIDAGMLSGVGNEWFRIGPAKVFTDGASTGPTIATREPYTSNPNDCGILYYSQEQLDEILGEAHEKGFQITAHAQGDRAIDMLLTCMERALEKHPRSNHRHRIEHAGLTMPDLLIRMKKLGVVPIPNPGFFYEFGEGYIKDYGERVNHMYPLRDYIDAGIIAAAASDSPVIMPNPLLGIHVAVNRLSASGQEVGANQRVSVLEAIKLFTWNGAYASFEETMKGSIEVGKLADLVVLDKPILNVPHEQIKDIQVELTMLDGEIVFQHSTSLIG</sequence>
<dbReference type="SUPFAM" id="SSF51556">
    <property type="entry name" value="Metallo-dependent hydrolases"/>
    <property type="match status" value="1"/>
</dbReference>